<sequence length="132" mass="15751">MYYFFTNIIDKPNLHAMYLDIKSRIINKKDKIIKIVKLFTAENECSKIIIEQELNGEKFITKIYSNGMIEALCKTIHQYEYFFINVFNLLSINKSIYAIECIERIYNLDKQNWLDVNIQLCPINYYLADITD</sequence>
<name>A0A3S8UYH6_9VIRU</name>
<accession>A0A3S8UYH6</accession>
<proteinExistence type="predicted"/>
<dbReference type="EMBL" id="MH046811">
    <property type="protein sequence ID" value="AZL89777.1"/>
    <property type="molecule type" value="Genomic_DNA"/>
</dbReference>
<gene>
    <name evidence="1" type="ORF">Mb0933</name>
</gene>
<evidence type="ECO:0000313" key="1">
    <source>
        <dbReference type="EMBL" id="AZL89777.1"/>
    </source>
</evidence>
<protein>
    <submittedName>
        <fullName evidence="1">Uncharacterized protein</fullName>
    </submittedName>
</protein>
<reference evidence="1" key="1">
    <citation type="submission" date="2018-03" db="EMBL/GenBank/DDBJ databases">
        <title>Draft genome sequences of Megaviruse, new member of the family Mimiviridae isolated from water in Shanghai, China.</title>
        <authorList>
            <person name="Xia Y."/>
        </authorList>
    </citation>
    <scope>NUCLEOTIDE SEQUENCE</scope>
    <source>
        <strain evidence="1">SH</strain>
    </source>
</reference>
<organism evidence="1">
    <name type="scientific">Megavirus baoshan</name>
    <dbReference type="NCBI Taxonomy" id="2496520"/>
    <lineage>
        <taxon>Viruses</taxon>
        <taxon>Varidnaviria</taxon>
        <taxon>Bamfordvirae</taxon>
        <taxon>Nucleocytoviricota</taxon>
        <taxon>Megaviricetes</taxon>
        <taxon>Imitervirales</taxon>
        <taxon>Mimiviridae</taxon>
        <taxon>Megamimivirinae</taxon>
        <taxon>Megavirus</taxon>
        <taxon>Megavirus baoshanense</taxon>
    </lineage>
</organism>